<feature type="chain" id="PRO_5022843648" evidence="4">
    <location>
        <begin position="25"/>
        <end position="459"/>
    </location>
</feature>
<dbReference type="InterPro" id="IPR019734">
    <property type="entry name" value="TPR_rpt"/>
</dbReference>
<organism evidence="6 7">
    <name type="scientific">Bythopirellula polymerisocia</name>
    <dbReference type="NCBI Taxonomy" id="2528003"/>
    <lineage>
        <taxon>Bacteria</taxon>
        <taxon>Pseudomonadati</taxon>
        <taxon>Planctomycetota</taxon>
        <taxon>Planctomycetia</taxon>
        <taxon>Pirellulales</taxon>
        <taxon>Lacipirellulaceae</taxon>
        <taxon>Bythopirellula</taxon>
    </lineage>
</organism>
<dbReference type="InterPro" id="IPR011990">
    <property type="entry name" value="TPR-like_helical_dom_sf"/>
</dbReference>
<evidence type="ECO:0000313" key="7">
    <source>
        <dbReference type="Proteomes" id="UP000318437"/>
    </source>
</evidence>
<keyword evidence="7" id="KW-1185">Reference proteome</keyword>
<comment type="caution">
    <text evidence="6">The sequence shown here is derived from an EMBL/GenBank/DDBJ whole genome shotgun (WGS) entry which is preliminary data.</text>
</comment>
<evidence type="ECO:0000256" key="3">
    <source>
        <dbReference type="SAM" id="Coils"/>
    </source>
</evidence>
<dbReference type="EMBL" id="SJPS01000002">
    <property type="protein sequence ID" value="TWU28518.1"/>
    <property type="molecule type" value="Genomic_DNA"/>
</dbReference>
<accession>A0A5C6CVP2</accession>
<evidence type="ECO:0000256" key="4">
    <source>
        <dbReference type="SAM" id="SignalP"/>
    </source>
</evidence>
<evidence type="ECO:0000313" key="6">
    <source>
        <dbReference type="EMBL" id="TWU28518.1"/>
    </source>
</evidence>
<dbReference type="PROSITE" id="PS51257">
    <property type="entry name" value="PROKAR_LIPOPROTEIN"/>
    <property type="match status" value="1"/>
</dbReference>
<feature type="coiled-coil region" evidence="3">
    <location>
        <begin position="318"/>
        <end position="357"/>
    </location>
</feature>
<evidence type="ECO:0000256" key="2">
    <source>
        <dbReference type="PROSITE-ProRule" id="PRU00339"/>
    </source>
</evidence>
<feature type="domain" description="Outer membrane lipoprotein BamD-like" evidence="5">
    <location>
        <begin position="237"/>
        <end position="390"/>
    </location>
</feature>
<protein>
    <submittedName>
        <fullName evidence="6">Outer membrane protein assembly factor BamD</fullName>
    </submittedName>
</protein>
<name>A0A5C6CVP2_9BACT</name>
<dbReference type="Gene3D" id="1.25.40.10">
    <property type="entry name" value="Tetratricopeptide repeat domain"/>
    <property type="match status" value="2"/>
</dbReference>
<keyword evidence="2" id="KW-0802">TPR repeat</keyword>
<dbReference type="AlphaFoldDB" id="A0A5C6CVP2"/>
<keyword evidence="3" id="KW-0175">Coiled coil</keyword>
<dbReference type="RefSeq" id="WP_146450064.1">
    <property type="nucleotide sequence ID" value="NZ_SJPS01000002.1"/>
</dbReference>
<feature type="signal peptide" evidence="4">
    <location>
        <begin position="1"/>
        <end position="24"/>
    </location>
</feature>
<keyword evidence="1 4" id="KW-0732">Signal</keyword>
<evidence type="ECO:0000259" key="5">
    <source>
        <dbReference type="Pfam" id="PF13525"/>
    </source>
</evidence>
<dbReference type="Proteomes" id="UP000318437">
    <property type="component" value="Unassembled WGS sequence"/>
</dbReference>
<dbReference type="Pfam" id="PF13432">
    <property type="entry name" value="TPR_16"/>
    <property type="match status" value="1"/>
</dbReference>
<proteinExistence type="predicted"/>
<sequence precursor="true">MQRHSSFTLAISCFAVFCLVGIQACPAWGPTDWFGASEESTQVGTPAWWKKHKKTAVFVPGEGFQVEGVAGYFDDQGRPIQTSVAKVVKEKKNKGLLNDIHVVEQVDGIKSQFGMGADATLAQQSYSLGEDFFRRQEYSKAAKAFKEAIARGPDTQIEQDALFYQAESNFFDKKYSKAIGLYDELLDKYPNSLHLDKVIRRQFDIARYWEQYHDYDPNWVTTPNFIDDTRPLFDTIGHAIKTYENIRLKDPTGPLADAAVMTTANSYFLRGRFNDADYQYKLLREEYPQSKYQFEAHILGLQCKLRIYQGPNYDGGPLEDAKKLVKQLKQQFAGELSQEERERLATIQAQLNEALAERDFAIATYYDETEHFGSAKFYYAKVARDYPESTLGTKSRERYGEIAGEPDHPETQVGWFLSLFPENRERKTLQQVPLLAPESEISIATRPEAGLSDGNSILR</sequence>
<dbReference type="Pfam" id="PF13525">
    <property type="entry name" value="YfiO"/>
    <property type="match status" value="1"/>
</dbReference>
<evidence type="ECO:0000256" key="1">
    <source>
        <dbReference type="ARBA" id="ARBA00022729"/>
    </source>
</evidence>
<dbReference type="PROSITE" id="PS50005">
    <property type="entry name" value="TPR"/>
    <property type="match status" value="1"/>
</dbReference>
<dbReference type="InterPro" id="IPR039565">
    <property type="entry name" value="BamD-like"/>
</dbReference>
<feature type="repeat" description="TPR" evidence="2">
    <location>
        <begin position="122"/>
        <end position="155"/>
    </location>
</feature>
<gene>
    <name evidence="6" type="primary">bamD</name>
    <name evidence="6" type="ORF">Pla144_18080</name>
</gene>
<reference evidence="6 7" key="1">
    <citation type="submission" date="2019-02" db="EMBL/GenBank/DDBJ databases">
        <title>Deep-cultivation of Planctomycetes and their phenomic and genomic characterization uncovers novel biology.</title>
        <authorList>
            <person name="Wiegand S."/>
            <person name="Jogler M."/>
            <person name="Boedeker C."/>
            <person name="Pinto D."/>
            <person name="Vollmers J."/>
            <person name="Rivas-Marin E."/>
            <person name="Kohn T."/>
            <person name="Peeters S.H."/>
            <person name="Heuer A."/>
            <person name="Rast P."/>
            <person name="Oberbeckmann S."/>
            <person name="Bunk B."/>
            <person name="Jeske O."/>
            <person name="Meyerdierks A."/>
            <person name="Storesund J.E."/>
            <person name="Kallscheuer N."/>
            <person name="Luecker S."/>
            <person name="Lage O.M."/>
            <person name="Pohl T."/>
            <person name="Merkel B.J."/>
            <person name="Hornburger P."/>
            <person name="Mueller R.-W."/>
            <person name="Bruemmer F."/>
            <person name="Labrenz M."/>
            <person name="Spormann A.M."/>
            <person name="Op Den Camp H."/>
            <person name="Overmann J."/>
            <person name="Amann R."/>
            <person name="Jetten M.S.M."/>
            <person name="Mascher T."/>
            <person name="Medema M.H."/>
            <person name="Devos D.P."/>
            <person name="Kaster A.-K."/>
            <person name="Ovreas L."/>
            <person name="Rohde M."/>
            <person name="Galperin M.Y."/>
            <person name="Jogler C."/>
        </authorList>
    </citation>
    <scope>NUCLEOTIDE SEQUENCE [LARGE SCALE GENOMIC DNA]</scope>
    <source>
        <strain evidence="6 7">Pla144</strain>
    </source>
</reference>
<dbReference type="SUPFAM" id="SSF48452">
    <property type="entry name" value="TPR-like"/>
    <property type="match status" value="1"/>
</dbReference>
<dbReference type="OrthoDB" id="274477at2"/>